<accession>A0A8J5VHQ2</accession>
<keyword evidence="1" id="KW-0812">Transmembrane</keyword>
<dbReference type="AlphaFoldDB" id="A0A8J5VHQ2"/>
<name>A0A8J5VHQ2_ZIZPA</name>
<protein>
    <submittedName>
        <fullName evidence="2">Uncharacterized protein</fullName>
    </submittedName>
</protein>
<evidence type="ECO:0000256" key="1">
    <source>
        <dbReference type="SAM" id="Phobius"/>
    </source>
</evidence>
<dbReference type="OrthoDB" id="270651at2759"/>
<gene>
    <name evidence="2" type="ORF">GUJ93_ZPchr0006g42332</name>
</gene>
<feature type="transmembrane region" description="Helical" evidence="1">
    <location>
        <begin position="145"/>
        <end position="164"/>
    </location>
</feature>
<keyword evidence="1" id="KW-1133">Transmembrane helix</keyword>
<evidence type="ECO:0000313" key="3">
    <source>
        <dbReference type="Proteomes" id="UP000729402"/>
    </source>
</evidence>
<feature type="transmembrane region" description="Helical" evidence="1">
    <location>
        <begin position="112"/>
        <end position="133"/>
    </location>
</feature>
<keyword evidence="1" id="KW-0472">Membrane</keyword>
<keyword evidence="3" id="KW-1185">Reference proteome</keyword>
<reference evidence="2" key="1">
    <citation type="journal article" date="2021" name="bioRxiv">
        <title>Whole Genome Assembly and Annotation of Northern Wild Rice, Zizania palustris L., Supports a Whole Genome Duplication in the Zizania Genus.</title>
        <authorList>
            <person name="Haas M."/>
            <person name="Kono T."/>
            <person name="Macchietto M."/>
            <person name="Millas R."/>
            <person name="McGilp L."/>
            <person name="Shao M."/>
            <person name="Duquette J."/>
            <person name="Hirsch C.N."/>
            <person name="Kimball J."/>
        </authorList>
    </citation>
    <scope>NUCLEOTIDE SEQUENCE</scope>
    <source>
        <tissue evidence="2">Fresh leaf tissue</tissue>
    </source>
</reference>
<evidence type="ECO:0000313" key="2">
    <source>
        <dbReference type="EMBL" id="KAG8071237.1"/>
    </source>
</evidence>
<reference evidence="2" key="2">
    <citation type="submission" date="2021-02" db="EMBL/GenBank/DDBJ databases">
        <authorList>
            <person name="Kimball J.A."/>
            <person name="Haas M.W."/>
            <person name="Macchietto M."/>
            <person name="Kono T."/>
            <person name="Duquette J."/>
            <person name="Shao M."/>
        </authorList>
    </citation>
    <scope>NUCLEOTIDE SEQUENCE</scope>
    <source>
        <tissue evidence="2">Fresh leaf tissue</tissue>
    </source>
</reference>
<organism evidence="2 3">
    <name type="scientific">Zizania palustris</name>
    <name type="common">Northern wild rice</name>
    <dbReference type="NCBI Taxonomy" id="103762"/>
    <lineage>
        <taxon>Eukaryota</taxon>
        <taxon>Viridiplantae</taxon>
        <taxon>Streptophyta</taxon>
        <taxon>Embryophyta</taxon>
        <taxon>Tracheophyta</taxon>
        <taxon>Spermatophyta</taxon>
        <taxon>Magnoliopsida</taxon>
        <taxon>Liliopsida</taxon>
        <taxon>Poales</taxon>
        <taxon>Poaceae</taxon>
        <taxon>BOP clade</taxon>
        <taxon>Oryzoideae</taxon>
        <taxon>Oryzeae</taxon>
        <taxon>Zizaniinae</taxon>
        <taxon>Zizania</taxon>
    </lineage>
</organism>
<comment type="caution">
    <text evidence="2">The sequence shown here is derived from an EMBL/GenBank/DDBJ whole genome shotgun (WGS) entry which is preliminary data.</text>
</comment>
<feature type="transmembrane region" description="Helical" evidence="1">
    <location>
        <begin position="45"/>
        <end position="66"/>
    </location>
</feature>
<proteinExistence type="predicted"/>
<dbReference type="Proteomes" id="UP000729402">
    <property type="component" value="Unassembled WGS sequence"/>
</dbReference>
<dbReference type="EMBL" id="JAAALK010000283">
    <property type="protein sequence ID" value="KAG8071237.1"/>
    <property type="molecule type" value="Genomic_DNA"/>
</dbReference>
<sequence>MWAWCRGRSSGRRTVPILRESATILVWMRSLPSLKERACACARRMLWAAMVSAGCCNITSTAFFHFGHTMSLEQAKKLILGSVDGPVRGADTDTDAGEEGDNYSSNHDMKPFLAVESLNVSVAAGVLLYHLVGKNAFLIGFLQQLLQPVMCLMLLLNTLSVVPWRE</sequence>